<dbReference type="Gene3D" id="3.40.930.10">
    <property type="entry name" value="Mannitol-specific EII, Chain A"/>
    <property type="match status" value="1"/>
</dbReference>
<dbReference type="AlphaFoldDB" id="A0A508YYJ8"/>
<dbReference type="InterPro" id="IPR016152">
    <property type="entry name" value="PTrfase/Anion_transptr"/>
</dbReference>
<dbReference type="RefSeq" id="WP_005691537.1">
    <property type="nucleotide sequence ID" value="NZ_CABFNI010000015.1"/>
</dbReference>
<accession>A0A508YYJ8</accession>
<reference evidence="3 4" key="1">
    <citation type="submission" date="2019-04" db="EMBL/GenBank/DDBJ databases">
        <title>Genome Announcement to Ensure Probiotic Safety of Lactobacillus rhamnosus UBLR-58.</title>
        <authorList>
            <person name="Sulthana A."/>
            <person name="Lakshmi S.G."/>
            <person name="Madempudi R.S."/>
        </authorList>
    </citation>
    <scope>NUCLEOTIDE SEQUENCE [LARGE SCALE GENOMIC DNA]</scope>
    <source>
        <strain evidence="3 4">UBLR-58</strain>
    </source>
</reference>
<name>A0A508YYJ8_LACRH</name>
<evidence type="ECO:0000313" key="3">
    <source>
        <dbReference type="EMBL" id="THC81189.1"/>
    </source>
</evidence>
<keyword evidence="2" id="KW-0762">Sugar transport</keyword>
<dbReference type="SUPFAM" id="SSF55804">
    <property type="entry name" value="Phoshotransferase/anion transport protein"/>
    <property type="match status" value="1"/>
</dbReference>
<feature type="domain" description="PTS EIIA type-2" evidence="1">
    <location>
        <begin position="6"/>
        <end position="152"/>
    </location>
</feature>
<keyword evidence="2" id="KW-0813">Transport</keyword>
<evidence type="ECO:0000313" key="4">
    <source>
        <dbReference type="Proteomes" id="UP000307517"/>
    </source>
</evidence>
<dbReference type="Proteomes" id="UP000552935">
    <property type="component" value="Unassembled WGS sequence"/>
</dbReference>
<reference evidence="2 5" key="2">
    <citation type="submission" date="2020-07" db="EMBL/GenBank/DDBJ databases">
        <title>Organ Donor 1.</title>
        <authorList>
            <person name="Marsh A.J."/>
            <person name="Azcarate-Peril M.A."/>
        </authorList>
    </citation>
    <scope>NUCLEOTIDE SEQUENCE [LARGE SCALE GENOMIC DNA]</scope>
    <source>
        <strain evidence="2 5">AMC0712</strain>
    </source>
</reference>
<evidence type="ECO:0000313" key="2">
    <source>
        <dbReference type="EMBL" id="NZA04638.1"/>
    </source>
</evidence>
<dbReference type="PANTHER" id="PTHR47738">
    <property type="entry name" value="PTS SYSTEM FRUCTOSE-LIKE EIIA COMPONENT-RELATED"/>
    <property type="match status" value="1"/>
</dbReference>
<organism evidence="2 5">
    <name type="scientific">Lacticaseibacillus rhamnosus</name>
    <name type="common">Lactobacillus rhamnosus</name>
    <dbReference type="NCBI Taxonomy" id="47715"/>
    <lineage>
        <taxon>Bacteria</taxon>
        <taxon>Bacillati</taxon>
        <taxon>Bacillota</taxon>
        <taxon>Bacilli</taxon>
        <taxon>Lactobacillales</taxon>
        <taxon>Lactobacillaceae</taxon>
        <taxon>Lacticaseibacillus</taxon>
    </lineage>
</organism>
<sequence length="156" mass="16551">MTSFKAIQLIPILDLPAEVSPTKLACLDAISTTLADVSGKDKGQIKTAFLEREAVGNTALESGVVIPHAVLVGRQAPFLGILCCPDGISDWQDLDSHAVRLVLAILLGRDGLTSQEGDAIKVLFEALASPQFLDTLAQASEPQAVMTTIKNKLEDN</sequence>
<proteinExistence type="predicted"/>
<dbReference type="PROSITE" id="PS51094">
    <property type="entry name" value="PTS_EIIA_TYPE_2"/>
    <property type="match status" value="1"/>
</dbReference>
<protein>
    <submittedName>
        <fullName evidence="2">PTS sugar transporter subunit IIA</fullName>
    </submittedName>
</protein>
<dbReference type="Pfam" id="PF00359">
    <property type="entry name" value="PTS_EIIA_2"/>
    <property type="match status" value="1"/>
</dbReference>
<dbReference type="InterPro" id="IPR051541">
    <property type="entry name" value="PTS_SugarTrans_NitroReg"/>
</dbReference>
<dbReference type="EMBL" id="JACCKI010000003">
    <property type="protein sequence ID" value="NZA04638.1"/>
    <property type="molecule type" value="Genomic_DNA"/>
</dbReference>
<dbReference type="PANTHER" id="PTHR47738:SF1">
    <property type="entry name" value="NITROGEN REGULATORY PROTEIN"/>
    <property type="match status" value="1"/>
</dbReference>
<evidence type="ECO:0000313" key="5">
    <source>
        <dbReference type="Proteomes" id="UP000552935"/>
    </source>
</evidence>
<dbReference type="Proteomes" id="UP000307517">
    <property type="component" value="Unassembled WGS sequence"/>
</dbReference>
<comment type="caution">
    <text evidence="2">The sequence shown here is derived from an EMBL/GenBank/DDBJ whole genome shotgun (WGS) entry which is preliminary data.</text>
</comment>
<evidence type="ECO:0000259" key="1">
    <source>
        <dbReference type="PROSITE" id="PS51094"/>
    </source>
</evidence>
<gene>
    <name evidence="3" type="ORF">E6L36_12950</name>
    <name evidence="2" type="ORF">H0N82_05845</name>
</gene>
<dbReference type="EMBL" id="SSHM01000001">
    <property type="protein sequence ID" value="THC81189.1"/>
    <property type="molecule type" value="Genomic_DNA"/>
</dbReference>
<dbReference type="InterPro" id="IPR002178">
    <property type="entry name" value="PTS_EIIA_type-2_dom"/>
</dbReference>
<dbReference type="GO" id="GO:0030295">
    <property type="term" value="F:protein kinase activator activity"/>
    <property type="evidence" value="ECO:0007669"/>
    <property type="project" value="TreeGrafter"/>
</dbReference>